<dbReference type="Proteomes" id="UP001501867">
    <property type="component" value="Unassembled WGS sequence"/>
</dbReference>
<reference evidence="3" key="1">
    <citation type="journal article" date="2019" name="Int. J. Syst. Evol. Microbiol.">
        <title>The Global Catalogue of Microorganisms (GCM) 10K type strain sequencing project: providing services to taxonomists for standard genome sequencing and annotation.</title>
        <authorList>
            <consortium name="The Broad Institute Genomics Platform"/>
            <consortium name="The Broad Institute Genome Sequencing Center for Infectious Disease"/>
            <person name="Wu L."/>
            <person name="Ma J."/>
        </authorList>
    </citation>
    <scope>NUCLEOTIDE SEQUENCE [LARGE SCALE GENOMIC DNA]</scope>
    <source>
        <strain evidence="3">JCM 4505</strain>
    </source>
</reference>
<gene>
    <name evidence="2" type="ORF">GCM10010302_06310</name>
</gene>
<sequence length="129" mass="13761">MVRRMTDLPPPVPALTRTCGDSASRSTETILPPRSRPISGADSGTLSTRARMRGSDAGVGEDHLRRRLLDLPGHNVGLAPLTGPAEGSALPGELLGDRLHDGALVEPEGDRRVERMTASSSLKFLGTWR</sequence>
<evidence type="ECO:0000313" key="2">
    <source>
        <dbReference type="EMBL" id="GAA0271464.1"/>
    </source>
</evidence>
<comment type="caution">
    <text evidence="2">The sequence shown here is derived from an EMBL/GenBank/DDBJ whole genome shotgun (WGS) entry which is preliminary data.</text>
</comment>
<keyword evidence="3" id="KW-1185">Reference proteome</keyword>
<protein>
    <submittedName>
        <fullName evidence="2">Uncharacterized protein</fullName>
    </submittedName>
</protein>
<dbReference type="EMBL" id="BAAABV010000005">
    <property type="protein sequence ID" value="GAA0271464.1"/>
    <property type="molecule type" value="Genomic_DNA"/>
</dbReference>
<evidence type="ECO:0000313" key="3">
    <source>
        <dbReference type="Proteomes" id="UP001501867"/>
    </source>
</evidence>
<feature type="compositionally biased region" description="Polar residues" evidence="1">
    <location>
        <begin position="19"/>
        <end position="29"/>
    </location>
</feature>
<feature type="compositionally biased region" description="Basic and acidic residues" evidence="1">
    <location>
        <begin position="60"/>
        <end position="69"/>
    </location>
</feature>
<proteinExistence type="predicted"/>
<accession>A0ABP3ENH9</accession>
<name>A0ABP3ENH9_9ACTN</name>
<evidence type="ECO:0000256" key="1">
    <source>
        <dbReference type="SAM" id="MobiDB-lite"/>
    </source>
</evidence>
<feature type="region of interest" description="Disordered" evidence="1">
    <location>
        <begin position="1"/>
        <end position="94"/>
    </location>
</feature>
<organism evidence="2 3">
    <name type="scientific">Streptomyces polychromogenes</name>
    <dbReference type="NCBI Taxonomy" id="67342"/>
    <lineage>
        <taxon>Bacteria</taxon>
        <taxon>Bacillati</taxon>
        <taxon>Actinomycetota</taxon>
        <taxon>Actinomycetes</taxon>
        <taxon>Kitasatosporales</taxon>
        <taxon>Streptomycetaceae</taxon>
        <taxon>Streptomyces</taxon>
    </lineage>
</organism>